<dbReference type="SUPFAM" id="SSF52540">
    <property type="entry name" value="P-loop containing nucleoside triphosphate hydrolases"/>
    <property type="match status" value="1"/>
</dbReference>
<protein>
    <recommendedName>
        <fullName evidence="2">Rad50/SbcC-type AAA domain-containing protein</fullName>
    </recommendedName>
</protein>
<evidence type="ECO:0000313" key="3">
    <source>
        <dbReference type="EMBL" id="EJZ43786.1"/>
    </source>
</evidence>
<dbReference type="Proteomes" id="UP000018720">
    <property type="component" value="Unassembled WGS sequence"/>
</dbReference>
<keyword evidence="1" id="KW-0175">Coiled coil</keyword>
<accession>A0ABN0HDS1</accession>
<dbReference type="Gene3D" id="3.40.50.300">
    <property type="entry name" value="P-loop containing nucleotide triphosphate hydrolases"/>
    <property type="match status" value="1"/>
</dbReference>
<feature type="coiled-coil region" evidence="1">
    <location>
        <begin position="442"/>
        <end position="469"/>
    </location>
</feature>
<evidence type="ECO:0000256" key="1">
    <source>
        <dbReference type="SAM" id="Coils"/>
    </source>
</evidence>
<keyword evidence="4" id="KW-1185">Reference proteome</keyword>
<gene>
    <name evidence="3" type="ORF">LEP1GSC178_2035</name>
</gene>
<dbReference type="RefSeq" id="WP_008588783.1">
    <property type="nucleotide sequence ID" value="NZ_AHOM02000001.1"/>
</dbReference>
<dbReference type="EMBL" id="AHOM02000001">
    <property type="protein sequence ID" value="EJZ43786.1"/>
    <property type="molecule type" value="Genomic_DNA"/>
</dbReference>
<name>A0ABN0HDS1_9LEPT</name>
<evidence type="ECO:0000259" key="2">
    <source>
        <dbReference type="Pfam" id="PF13476"/>
    </source>
</evidence>
<organism evidence="3 4">
    <name type="scientific">Leptospira licerasiae str. MMD4847</name>
    <dbReference type="NCBI Taxonomy" id="1049971"/>
    <lineage>
        <taxon>Bacteria</taxon>
        <taxon>Pseudomonadati</taxon>
        <taxon>Spirochaetota</taxon>
        <taxon>Spirochaetia</taxon>
        <taxon>Leptospirales</taxon>
        <taxon>Leptospiraceae</taxon>
        <taxon>Leptospira</taxon>
    </lineage>
</organism>
<sequence>MRLRITELNLIGSKRIISFEKGLNIVVGPIATGKTTLIKLLRACLGGSLENLPPEAKAVTVLEMTLTIGETQYSITRNAVSTPTSLVDIAGGNEFIRLPFTKKTDSGTKKTYIEWLLEKLDLPKLEVPSAPTKIESEASPVTINDYFLYCILHQTEIGSSIFGHLDYFKNIKRKYVFEILYGIYDIKIANLQENLRDIKTKIRISSNQDELLNDILAKTILENRDEIEHKLLETKQRLVEIEKVTISTANDIDKDSKVSEIKKSIFDLQDKIRSIEKNIALEEASIESLDLLSSQYQSQSIKIAKSISSKKYLGSIEFILCPRCGSHLDKTRIDESHCYLCLQEPGQEVTREELIKEQRRVESEFSEIIALIEERKRRISDLNNELVSLRENEKDLNEELNFRTSTFISEKLETLSSVGEERATLKERIERLESYIVIFSKIDDNRSQIDNLKEVEADLEAQLESQKTILNFSRRNLKDLSETYSSILESYNPPAFGDSTLSSINEDTYIPTFRGRKFETLSSPGLGTLVNVAHALAHQIVSIEKHLRLPNILIIDGLSEHLGQEGLDPERLEAVYKSIVNISEKYKETLQIIIMDNHHVPDFAEKYVKLRLTEAERLII</sequence>
<comment type="caution">
    <text evidence="3">The sequence shown here is derived from an EMBL/GenBank/DDBJ whole genome shotgun (WGS) entry which is preliminary data.</text>
</comment>
<dbReference type="Pfam" id="PF13476">
    <property type="entry name" value="AAA_23"/>
    <property type="match status" value="1"/>
</dbReference>
<dbReference type="InterPro" id="IPR027417">
    <property type="entry name" value="P-loop_NTPase"/>
</dbReference>
<reference evidence="3 4" key="1">
    <citation type="submission" date="2012-08" db="EMBL/GenBank/DDBJ databases">
        <authorList>
            <person name="Harkins D.M."/>
            <person name="Durkin A.S."/>
            <person name="Selengut J.D."/>
            <person name="Sanka R."/>
            <person name="DePew J."/>
            <person name="Purushe J."/>
            <person name="Matthias M.A."/>
            <person name="Vinetz J.M."/>
            <person name="Sutton G.G."/>
            <person name="Nelson W.C."/>
            <person name="Fouts D.E."/>
        </authorList>
    </citation>
    <scope>NUCLEOTIDE SEQUENCE [LARGE SCALE GENOMIC DNA]</scope>
    <source>
        <strain evidence="3 4">MMD4847</strain>
    </source>
</reference>
<feature type="coiled-coil region" evidence="1">
    <location>
        <begin position="372"/>
        <end position="399"/>
    </location>
</feature>
<feature type="domain" description="Rad50/SbcC-type AAA" evidence="2">
    <location>
        <begin position="14"/>
        <end position="241"/>
    </location>
</feature>
<feature type="coiled-coil region" evidence="1">
    <location>
        <begin position="188"/>
        <end position="278"/>
    </location>
</feature>
<evidence type="ECO:0000313" key="4">
    <source>
        <dbReference type="Proteomes" id="UP000018720"/>
    </source>
</evidence>
<dbReference type="InterPro" id="IPR038729">
    <property type="entry name" value="Rad50/SbcC_AAA"/>
</dbReference>
<proteinExistence type="predicted"/>